<comment type="caution">
    <text evidence="2">The sequence shown here is derived from an EMBL/GenBank/DDBJ whole genome shotgun (WGS) entry which is preliminary data.</text>
</comment>
<dbReference type="EMBL" id="JAPHAV010000016">
    <property type="protein sequence ID" value="MCX2698946.1"/>
    <property type="molecule type" value="Genomic_DNA"/>
</dbReference>
<dbReference type="PROSITE" id="PS50830">
    <property type="entry name" value="TNASE_3"/>
    <property type="match status" value="1"/>
</dbReference>
<feature type="domain" description="TNase-like" evidence="1">
    <location>
        <begin position="34"/>
        <end position="157"/>
    </location>
</feature>
<reference evidence="2 3" key="1">
    <citation type="submission" date="2022-11" db="EMBL/GenBank/DDBJ databases">
        <title>Brucella sp. YY2X, whole genome shotgun sequencing project.</title>
        <authorList>
            <person name="Yang Y."/>
        </authorList>
    </citation>
    <scope>NUCLEOTIDE SEQUENCE [LARGE SCALE GENOMIC DNA]</scope>
    <source>
        <strain evidence="2 3">YY2X</strain>
    </source>
</reference>
<dbReference type="InterPro" id="IPR016071">
    <property type="entry name" value="Staphylococal_nuclease_OB-fold"/>
</dbReference>
<dbReference type="Proteomes" id="UP001301216">
    <property type="component" value="Unassembled WGS sequence"/>
</dbReference>
<protein>
    <submittedName>
        <fullName evidence="2">Thermonuclease family protein</fullName>
    </submittedName>
</protein>
<dbReference type="SMART" id="SM00318">
    <property type="entry name" value="SNc"/>
    <property type="match status" value="1"/>
</dbReference>
<dbReference type="SUPFAM" id="SSF50199">
    <property type="entry name" value="Staphylococcal nuclease"/>
    <property type="match status" value="1"/>
</dbReference>
<organism evidence="2 3">
    <name type="scientific">Ochrobactrum chromiisoli</name>
    <dbReference type="NCBI Taxonomy" id="2993941"/>
    <lineage>
        <taxon>Bacteria</taxon>
        <taxon>Pseudomonadati</taxon>
        <taxon>Pseudomonadota</taxon>
        <taxon>Alphaproteobacteria</taxon>
        <taxon>Hyphomicrobiales</taxon>
        <taxon>Brucellaceae</taxon>
        <taxon>Brucella/Ochrobactrum group</taxon>
        <taxon>Ochrobactrum</taxon>
    </lineage>
</organism>
<proteinExistence type="predicted"/>
<evidence type="ECO:0000259" key="1">
    <source>
        <dbReference type="PROSITE" id="PS50830"/>
    </source>
</evidence>
<sequence>MIFRYVLAGAVALLLTVGLAGVEQWLGSVSGTARVIDGDTISIRQQRVRIAAIDACEKEQSGLLNGKTWPCALVARSYLRKIIDGKHVSCRTVDVDRYNRPVGQRLLEDKDIGLAMLRAGQAEAMLRYLPRNHAIDIADYGYAENEARERLLGIWAADVESRLCITKLALSNDRCRELFRLSIFAMSTRYPLKMRFIWLSCVAISVLYQRSMPTRRIAILAYRAHL</sequence>
<dbReference type="Pfam" id="PF00565">
    <property type="entry name" value="SNase"/>
    <property type="match status" value="1"/>
</dbReference>
<accession>A0ABT3QTJ5</accession>
<dbReference type="Gene3D" id="2.40.50.90">
    <property type="match status" value="1"/>
</dbReference>
<evidence type="ECO:0000313" key="2">
    <source>
        <dbReference type="EMBL" id="MCX2698946.1"/>
    </source>
</evidence>
<name>A0ABT3QTJ5_9HYPH</name>
<gene>
    <name evidence="2" type="ORF">OPR82_19710</name>
</gene>
<dbReference type="InterPro" id="IPR035437">
    <property type="entry name" value="SNase_OB-fold_sf"/>
</dbReference>
<evidence type="ECO:0000313" key="3">
    <source>
        <dbReference type="Proteomes" id="UP001301216"/>
    </source>
</evidence>
<keyword evidence="3" id="KW-1185">Reference proteome</keyword>